<comment type="caution">
    <text evidence="2">The sequence shown here is derived from an EMBL/GenBank/DDBJ whole genome shotgun (WGS) entry which is preliminary data.</text>
</comment>
<dbReference type="EMBL" id="BMII01000019">
    <property type="protein sequence ID" value="GGB62848.1"/>
    <property type="molecule type" value="Genomic_DNA"/>
</dbReference>
<gene>
    <name evidence="2" type="primary">mshK</name>
    <name evidence="2" type="ORF">GCM10011607_24450</name>
</gene>
<name>A0ABQ1J934_9GAMM</name>
<evidence type="ECO:0000313" key="3">
    <source>
        <dbReference type="Proteomes" id="UP000617555"/>
    </source>
</evidence>
<evidence type="ECO:0000256" key="1">
    <source>
        <dbReference type="SAM" id="SignalP"/>
    </source>
</evidence>
<keyword evidence="3" id="KW-1185">Reference proteome</keyword>
<protein>
    <submittedName>
        <fullName evidence="2">MSHA biogenesis protein MshK</fullName>
    </submittedName>
</protein>
<proteinExistence type="predicted"/>
<keyword evidence="1" id="KW-0732">Signal</keyword>
<evidence type="ECO:0000313" key="2">
    <source>
        <dbReference type="EMBL" id="GGB62848.1"/>
    </source>
</evidence>
<reference evidence="3" key="1">
    <citation type="journal article" date="2019" name="Int. J. Syst. Evol. Microbiol.">
        <title>The Global Catalogue of Microorganisms (GCM) 10K type strain sequencing project: providing services to taxonomists for standard genome sequencing and annotation.</title>
        <authorList>
            <consortium name="The Broad Institute Genomics Platform"/>
            <consortium name="The Broad Institute Genome Sequencing Center for Infectious Disease"/>
            <person name="Wu L."/>
            <person name="Ma J."/>
        </authorList>
    </citation>
    <scope>NUCLEOTIDE SEQUENCE [LARGE SCALE GENOMIC DNA]</scope>
    <source>
        <strain evidence="3">CGMCC 1.15339</strain>
    </source>
</reference>
<feature type="signal peptide" evidence="1">
    <location>
        <begin position="1"/>
        <end position="28"/>
    </location>
</feature>
<dbReference type="Proteomes" id="UP000617555">
    <property type="component" value="Unassembled WGS sequence"/>
</dbReference>
<feature type="chain" id="PRO_5045590307" evidence="1">
    <location>
        <begin position="29"/>
        <end position="112"/>
    </location>
</feature>
<sequence length="112" mass="11845">MLRNNISVTTLAVAASSLIILLVSQAEAQTLRDPTLPSQGYTAPQASHVSQQALVLNSIVNGQRAYAVINNNILSVGDSISGIGLRITAIGQDSVTLSDGRKLQLFQSITER</sequence>
<accession>A0ABQ1J934</accession>
<organism evidence="2 3">
    <name type="scientific">Shewanella inventionis</name>
    <dbReference type="NCBI Taxonomy" id="1738770"/>
    <lineage>
        <taxon>Bacteria</taxon>
        <taxon>Pseudomonadati</taxon>
        <taxon>Pseudomonadota</taxon>
        <taxon>Gammaproteobacteria</taxon>
        <taxon>Alteromonadales</taxon>
        <taxon>Shewanellaceae</taxon>
        <taxon>Shewanella</taxon>
    </lineage>
</organism>